<dbReference type="SUPFAM" id="SSF52172">
    <property type="entry name" value="CheY-like"/>
    <property type="match status" value="1"/>
</dbReference>
<dbReference type="Gene3D" id="3.40.50.2300">
    <property type="match status" value="1"/>
</dbReference>
<comment type="caution">
    <text evidence="4">The sequence shown here is derived from an EMBL/GenBank/DDBJ whole genome shotgun (WGS) entry which is preliminary data.</text>
</comment>
<feature type="modified residue" description="4-aspartylphosphate" evidence="2">
    <location>
        <position position="91"/>
    </location>
</feature>
<organism evidence="4 5">
    <name type="scientific">Pelagicoccus mobilis</name>
    <dbReference type="NCBI Taxonomy" id="415221"/>
    <lineage>
        <taxon>Bacteria</taxon>
        <taxon>Pseudomonadati</taxon>
        <taxon>Verrucomicrobiota</taxon>
        <taxon>Opitutia</taxon>
        <taxon>Puniceicoccales</taxon>
        <taxon>Pelagicoccaceae</taxon>
        <taxon>Pelagicoccus</taxon>
    </lineage>
</organism>
<dbReference type="EMBL" id="JAENIL010000059">
    <property type="protein sequence ID" value="MBK1879828.1"/>
    <property type="molecule type" value="Genomic_DNA"/>
</dbReference>
<dbReference type="Proteomes" id="UP000617628">
    <property type="component" value="Unassembled WGS sequence"/>
</dbReference>
<keyword evidence="1 2" id="KW-0597">Phosphoprotein</keyword>
<dbReference type="AlphaFoldDB" id="A0A934S6H6"/>
<accession>A0A934S6H6</accession>
<evidence type="ECO:0000313" key="4">
    <source>
        <dbReference type="EMBL" id="MBK1879828.1"/>
    </source>
</evidence>
<proteinExistence type="predicted"/>
<protein>
    <submittedName>
        <fullName evidence="4">Response regulator</fullName>
    </submittedName>
</protein>
<dbReference type="PANTHER" id="PTHR44591">
    <property type="entry name" value="STRESS RESPONSE REGULATOR PROTEIN 1"/>
    <property type="match status" value="1"/>
</dbReference>
<feature type="domain" description="Response regulatory" evidence="3">
    <location>
        <begin position="14"/>
        <end position="158"/>
    </location>
</feature>
<evidence type="ECO:0000313" key="5">
    <source>
        <dbReference type="Proteomes" id="UP000617628"/>
    </source>
</evidence>
<dbReference type="Pfam" id="PF00072">
    <property type="entry name" value="Response_reg"/>
    <property type="match status" value="1"/>
</dbReference>
<evidence type="ECO:0000259" key="3">
    <source>
        <dbReference type="PROSITE" id="PS50110"/>
    </source>
</evidence>
<dbReference type="InterPro" id="IPR050595">
    <property type="entry name" value="Bact_response_regulator"/>
</dbReference>
<dbReference type="GO" id="GO:0000160">
    <property type="term" value="P:phosphorelay signal transduction system"/>
    <property type="evidence" value="ECO:0007669"/>
    <property type="project" value="InterPro"/>
</dbReference>
<dbReference type="InterPro" id="IPR011006">
    <property type="entry name" value="CheY-like_superfamily"/>
</dbReference>
<dbReference type="InterPro" id="IPR001789">
    <property type="entry name" value="Sig_transdc_resp-reg_receiver"/>
</dbReference>
<dbReference type="PANTHER" id="PTHR44591:SF3">
    <property type="entry name" value="RESPONSE REGULATORY DOMAIN-CONTAINING PROTEIN"/>
    <property type="match status" value="1"/>
</dbReference>
<keyword evidence="5" id="KW-1185">Reference proteome</keyword>
<dbReference type="RefSeq" id="WP_200358078.1">
    <property type="nucleotide sequence ID" value="NZ_JAENIL010000059.1"/>
</dbReference>
<dbReference type="PROSITE" id="PS50110">
    <property type="entry name" value="RESPONSE_REGULATORY"/>
    <property type="match status" value="1"/>
</dbReference>
<name>A0A934S6H6_9BACT</name>
<evidence type="ECO:0000256" key="1">
    <source>
        <dbReference type="ARBA" id="ARBA00022553"/>
    </source>
</evidence>
<evidence type="ECO:0000256" key="2">
    <source>
        <dbReference type="PROSITE-ProRule" id="PRU00169"/>
    </source>
</evidence>
<reference evidence="4" key="1">
    <citation type="submission" date="2021-01" db="EMBL/GenBank/DDBJ databases">
        <title>Modified the classification status of verrucomicrobia.</title>
        <authorList>
            <person name="Feng X."/>
        </authorList>
    </citation>
    <scope>NUCLEOTIDE SEQUENCE</scope>
    <source>
        <strain evidence="4">KCTC 13126</strain>
    </source>
</reference>
<sequence>METPYDLSAFRHRNILIVDDEPAMHQMFSTCLHPEIEDDSYSLSDDGEILVDSRKAIYNFNVFTAESGEQGLEICKAQAKRNAPIQLAFVDMRMKGWDGVETVKNIMEHDPRITFIIITGFPDDTREQVAERIGAAQLQVFPKPTKLEEIYQSAYSMTKRWNRLHGDN</sequence>
<gene>
    <name evidence="4" type="ORF">JIN87_23290</name>
</gene>